<dbReference type="Pfam" id="PF12385">
    <property type="entry name" value="Peptidase_C70"/>
    <property type="match status" value="1"/>
</dbReference>
<sequence length="181" mass="19451">MLKQTPIPAGAIPPAAPAHAVSLPMIIQHQEQDQWCWAAVTTSIASYYQATSAWTQCSLACAELGNATCCADGSIAECDKPWFLNLALSRVQHLQQRIEGQIDDATIIACLSGGQPIGIRIQWADMSGHFIAIVGIRKEQDGTVSLALDDPIYGPSTHGRSDLAGQYQGAGTWTHTYTTQK</sequence>
<organism evidence="1 2">
    <name type="scientific">Rugamonas brunnea</name>
    <dbReference type="NCBI Taxonomy" id="2758569"/>
    <lineage>
        <taxon>Bacteria</taxon>
        <taxon>Pseudomonadati</taxon>
        <taxon>Pseudomonadota</taxon>
        <taxon>Betaproteobacteria</taxon>
        <taxon>Burkholderiales</taxon>
        <taxon>Oxalobacteraceae</taxon>
        <taxon>Telluria group</taxon>
        <taxon>Rugamonas</taxon>
    </lineage>
</organism>
<dbReference type="InterPro" id="IPR022118">
    <property type="entry name" value="Peptidase_C70_AvrRpt2"/>
</dbReference>
<keyword evidence="2" id="KW-1185">Reference proteome</keyword>
<accession>A0A7W2ENF5</accession>
<protein>
    <recommendedName>
        <fullName evidence="3">Papain-like cysteine protease AvrRpt2</fullName>
    </recommendedName>
</protein>
<evidence type="ECO:0000313" key="2">
    <source>
        <dbReference type="Proteomes" id="UP000534388"/>
    </source>
</evidence>
<evidence type="ECO:0000313" key="1">
    <source>
        <dbReference type="EMBL" id="MBA5635677.1"/>
    </source>
</evidence>
<name>A0A7W2ENF5_9BURK</name>
<dbReference type="RefSeq" id="WP_182159242.1">
    <property type="nucleotide sequence ID" value="NZ_JACEZT010000001.1"/>
</dbReference>
<reference evidence="1 2" key="1">
    <citation type="submission" date="2020-07" db="EMBL/GenBank/DDBJ databases">
        <title>Novel species isolated from subtropical streams in China.</title>
        <authorList>
            <person name="Lu H."/>
        </authorList>
    </citation>
    <scope>NUCLEOTIDE SEQUENCE [LARGE SCALE GENOMIC DNA]</scope>
    <source>
        <strain evidence="1 2">LX20W</strain>
    </source>
</reference>
<dbReference type="Proteomes" id="UP000534388">
    <property type="component" value="Unassembled WGS sequence"/>
</dbReference>
<evidence type="ECO:0008006" key="3">
    <source>
        <dbReference type="Google" id="ProtNLM"/>
    </source>
</evidence>
<comment type="caution">
    <text evidence="1">The sequence shown here is derived from an EMBL/GenBank/DDBJ whole genome shotgun (WGS) entry which is preliminary data.</text>
</comment>
<dbReference type="EMBL" id="JACEZT010000001">
    <property type="protein sequence ID" value="MBA5635677.1"/>
    <property type="molecule type" value="Genomic_DNA"/>
</dbReference>
<gene>
    <name evidence="1" type="ORF">H3H37_01245</name>
</gene>
<dbReference type="AlphaFoldDB" id="A0A7W2ENF5"/>
<proteinExistence type="predicted"/>